<feature type="binding site" evidence="3">
    <location>
        <position position="141"/>
    </location>
    <ligand>
        <name>a divalent metal cation</name>
        <dbReference type="ChEBI" id="CHEBI:60240"/>
    </ligand>
</feature>
<dbReference type="PANTHER" id="PTHR37302">
    <property type="entry name" value="SLR1116 PROTEIN"/>
    <property type="match status" value="1"/>
</dbReference>
<evidence type="ECO:0000256" key="3">
    <source>
        <dbReference type="PIRSR" id="PIRSR607837-1"/>
    </source>
</evidence>
<dbReference type="InterPro" id="IPR007837">
    <property type="entry name" value="DinB"/>
</dbReference>
<evidence type="ECO:0000256" key="1">
    <source>
        <dbReference type="ARBA" id="ARBA00008635"/>
    </source>
</evidence>
<dbReference type="STRING" id="93684.SAMN05421853_103395"/>
<dbReference type="Proteomes" id="UP000243106">
    <property type="component" value="Unassembled WGS sequence"/>
</dbReference>
<name>A0A1I5XGQ1_9RHOB</name>
<gene>
    <name evidence="4" type="ORF">SAMN05421853_103395</name>
</gene>
<feature type="binding site" evidence="3">
    <location>
        <position position="137"/>
    </location>
    <ligand>
        <name>a divalent metal cation</name>
        <dbReference type="ChEBI" id="CHEBI:60240"/>
    </ligand>
</feature>
<evidence type="ECO:0000313" key="4">
    <source>
        <dbReference type="EMBL" id="SFQ31153.1"/>
    </source>
</evidence>
<dbReference type="SUPFAM" id="SSF109854">
    <property type="entry name" value="DinB/YfiT-like putative metalloenzymes"/>
    <property type="match status" value="1"/>
</dbReference>
<evidence type="ECO:0000313" key="5">
    <source>
        <dbReference type="Proteomes" id="UP000243106"/>
    </source>
</evidence>
<keyword evidence="2 3" id="KW-0479">Metal-binding</keyword>
<proteinExistence type="inferred from homology"/>
<dbReference type="PANTHER" id="PTHR37302:SF1">
    <property type="entry name" value="PROTEIN DINB"/>
    <property type="match status" value="1"/>
</dbReference>
<dbReference type="GO" id="GO:0046872">
    <property type="term" value="F:metal ion binding"/>
    <property type="evidence" value="ECO:0007669"/>
    <property type="project" value="UniProtKB-KW"/>
</dbReference>
<dbReference type="RefSeq" id="WP_093010092.1">
    <property type="nucleotide sequence ID" value="NZ_FOXV01000003.1"/>
</dbReference>
<dbReference type="Gene3D" id="1.20.120.450">
    <property type="entry name" value="dinb family like domain"/>
    <property type="match status" value="1"/>
</dbReference>
<sequence>MIDASFTVQMARYNAWQNRQLKSIFKERGEAWLRETGQGFFGSIFATANHLLWADTIWMARFTQSPAPKGGIAESIAFTDTLPDWDIARFRMDARILDWAENLRSTELFGDLTWYSGAQGREVSRPRALCVAHMFNHQTHHRGQIHAMLTAAGATAPVSDLAFMPEDGPVL</sequence>
<evidence type="ECO:0000256" key="2">
    <source>
        <dbReference type="ARBA" id="ARBA00022723"/>
    </source>
</evidence>
<dbReference type="EMBL" id="FOXV01000003">
    <property type="protein sequence ID" value="SFQ31153.1"/>
    <property type="molecule type" value="Genomic_DNA"/>
</dbReference>
<organism evidence="4 5">
    <name type="scientific">Roseivivax halotolerans</name>
    <dbReference type="NCBI Taxonomy" id="93684"/>
    <lineage>
        <taxon>Bacteria</taxon>
        <taxon>Pseudomonadati</taxon>
        <taxon>Pseudomonadota</taxon>
        <taxon>Alphaproteobacteria</taxon>
        <taxon>Rhodobacterales</taxon>
        <taxon>Roseobacteraceae</taxon>
        <taxon>Roseivivax</taxon>
    </lineage>
</organism>
<protein>
    <submittedName>
        <fullName evidence="4">Uncharacterized damage-inducible protein DinB (Forms a four-helix bundle)</fullName>
    </submittedName>
</protein>
<dbReference type="AlphaFoldDB" id="A0A1I5XGQ1"/>
<dbReference type="Pfam" id="PF05163">
    <property type="entry name" value="DinB"/>
    <property type="match status" value="1"/>
</dbReference>
<dbReference type="InterPro" id="IPR034660">
    <property type="entry name" value="DinB/YfiT-like"/>
</dbReference>
<comment type="similarity">
    <text evidence="1">Belongs to the DinB family.</text>
</comment>
<accession>A0A1I5XGQ1</accession>
<keyword evidence="5" id="KW-1185">Reference proteome</keyword>
<reference evidence="5" key="1">
    <citation type="submission" date="2016-10" db="EMBL/GenBank/DDBJ databases">
        <authorList>
            <person name="Varghese N."/>
            <person name="Submissions S."/>
        </authorList>
    </citation>
    <scope>NUCLEOTIDE SEQUENCE [LARGE SCALE GENOMIC DNA]</scope>
    <source>
        <strain evidence="5">JCM 10271</strain>
    </source>
</reference>
<feature type="binding site" evidence="3">
    <location>
        <position position="50"/>
    </location>
    <ligand>
        <name>a divalent metal cation</name>
        <dbReference type="ChEBI" id="CHEBI:60240"/>
    </ligand>
</feature>